<evidence type="ECO:0000313" key="1">
    <source>
        <dbReference type="EMBL" id="ALO48094.1"/>
    </source>
</evidence>
<name>A0A0S2KJ02_9BACT</name>
<gene>
    <name evidence="1" type="ORF">AS203_02445</name>
</gene>
<dbReference type="eggNOG" id="COG3291">
    <property type="taxonomic scope" value="Bacteria"/>
</dbReference>
<accession>A0A0S2KJ02</accession>
<dbReference type="InterPro" id="IPR026341">
    <property type="entry name" value="T9SS_type_B"/>
</dbReference>
<evidence type="ECO:0008006" key="3">
    <source>
        <dbReference type="Google" id="ProtNLM"/>
    </source>
</evidence>
<dbReference type="PROSITE" id="PS51257">
    <property type="entry name" value="PROKAR_LIPOPROTEIN"/>
    <property type="match status" value="1"/>
</dbReference>
<dbReference type="Pfam" id="PF13585">
    <property type="entry name" value="CHU_C"/>
    <property type="match status" value="1"/>
</dbReference>
<sequence length="136" mass="14990">MELKQILRGGFGIFLAIFLMACSMSGDDELDGSKTEESRLEMPNAFSPNGDGINDVYKAKSNYRAIATFEATIFNRWGHKVYEWTDPAGGWDGHGADEGVYLVVVKARGTDGKKYHIRQAVNLIRNTADHAGSTTE</sequence>
<keyword evidence="2" id="KW-1185">Reference proteome</keyword>
<protein>
    <recommendedName>
        <fullName evidence="3">Gliding motility protein</fullName>
    </recommendedName>
</protein>
<dbReference type="AlphaFoldDB" id="A0A0S2KJ02"/>
<evidence type="ECO:0000313" key="2">
    <source>
        <dbReference type="Proteomes" id="UP000056252"/>
    </source>
</evidence>
<organism evidence="1 2">
    <name type="scientific">Hoylesella enoeca</name>
    <dbReference type="NCBI Taxonomy" id="76123"/>
    <lineage>
        <taxon>Bacteria</taxon>
        <taxon>Pseudomonadati</taxon>
        <taxon>Bacteroidota</taxon>
        <taxon>Bacteroidia</taxon>
        <taxon>Bacteroidales</taxon>
        <taxon>Prevotellaceae</taxon>
        <taxon>Hoylesella</taxon>
    </lineage>
</organism>
<dbReference type="KEGG" id="peo:AS203_02445"/>
<dbReference type="STRING" id="76123.AS203_02445"/>
<proteinExistence type="predicted"/>
<dbReference type="Proteomes" id="UP000056252">
    <property type="component" value="Chromosome"/>
</dbReference>
<reference evidence="2" key="1">
    <citation type="submission" date="2015-11" db="EMBL/GenBank/DDBJ databases">
        <authorList>
            <person name="Holder M.E."/>
            <person name="Ajami N.J."/>
            <person name="Petrosino J.F."/>
        </authorList>
    </citation>
    <scope>NUCLEOTIDE SEQUENCE [LARGE SCALE GENOMIC DNA]</scope>
    <source>
        <strain evidence="2">F0113</strain>
    </source>
</reference>
<dbReference type="NCBIfam" id="TIGR04131">
    <property type="entry name" value="Bac_Flav_CTERM"/>
    <property type="match status" value="1"/>
</dbReference>
<dbReference type="EMBL" id="CP013195">
    <property type="protein sequence ID" value="ALO48094.1"/>
    <property type="molecule type" value="Genomic_DNA"/>
</dbReference>